<accession>A0A508AB64</accession>
<dbReference type="AlphaFoldDB" id="A0A508AB64"/>
<dbReference type="GO" id="GO:0006508">
    <property type="term" value="P:proteolysis"/>
    <property type="evidence" value="ECO:0007669"/>
    <property type="project" value="UniProtKB-KW"/>
</dbReference>
<gene>
    <name evidence="6" type="ORF">FKV24_016025</name>
</gene>
<dbReference type="InterPro" id="IPR036852">
    <property type="entry name" value="Peptidase_S8/S53_dom_sf"/>
</dbReference>
<dbReference type="GO" id="GO:0004252">
    <property type="term" value="F:serine-type endopeptidase activity"/>
    <property type="evidence" value="ECO:0007669"/>
    <property type="project" value="InterPro"/>
</dbReference>
<dbReference type="SUPFAM" id="SSF52743">
    <property type="entry name" value="Subtilisin-like"/>
    <property type="match status" value="1"/>
</dbReference>
<dbReference type="PROSITE" id="PS51257">
    <property type="entry name" value="PROKAR_LIPOPROTEIN"/>
    <property type="match status" value="1"/>
</dbReference>
<comment type="similarity">
    <text evidence="1">Belongs to the peptidase S8 family.</text>
</comment>
<dbReference type="RefSeq" id="WP_141483081.1">
    <property type="nucleotide sequence ID" value="NZ_VICD02000279.1"/>
</dbReference>
<sequence>MQKGFNKNYAMLGLAAACSAVLLWSQRDATSTENIASPPAATFTTPVPVAASAGQPGSAAGVVPPASLSSQYTAPAPDNPAQARLGAGQLLQVLQALPPQLRTAAGTPSAQVARAGRATSVSAQIAALDRAGIPARWRDGEKVKVNVNLALDAAAIQNPERLAQASSRLLQSLRAGGIEATDIPGSPSLEALVPVSQLEWVAGHEGVAQVALMNLAETAAFSDGATASNLDHLRSLGRYIGIPQAQRLDLRGEGLTIAIMDQFGDDEGQIAALQAAGEWPGNTLDTPDKVVLTPPTGTSFGATGERHGNAVTEIVYDIAPQAKFRVYDAGRTADWIRGIQDAANLDAQNRPLGAPRAQVITASQGGLVGAPGDGTPGLGSYKGLYEALEAANRNGVIVVNAAGNYAEAHWDGDSDAGNATNVLQDFDPATAGVQDTNIVSLAPKFGDCYPVGLHDADLAARYQIIAALSWNDWPSATNTANTDYRLELVYWRDEVRTRKFDWSTFRYATTVTPAGWAVVQQSDYAQNGGGGQEPMEIFAYEPPANTASAKCAGVFSTAATSGGGIFALRVVRKTAGAANFLRITTGKLPLQYAQPERSLAHPADSASVVTVAALNAADSVLESYSSRGPVLASGGARPAGQAAGNAKPDMGSFANVDTVSYGDNAFDGTSAAAPHVAALAALGLQHQRQLTDATAPAPLPVGASAQQRADREALLNDRRNLQADATYDALVQVAGTQGNDLGAAGFDSAFGTGRLTFHAQSQACFLSALYATDYRSLLPADGTDYDALGAGHDVSCSANN</sequence>
<dbReference type="Gene3D" id="3.40.50.200">
    <property type="entry name" value="Peptidase S8/S53 domain"/>
    <property type="match status" value="2"/>
</dbReference>
<evidence type="ECO:0000256" key="4">
    <source>
        <dbReference type="ARBA" id="ARBA00022825"/>
    </source>
</evidence>
<comment type="caution">
    <text evidence="6">The sequence shown here is derived from an EMBL/GenBank/DDBJ whole genome shotgun (WGS) entry which is preliminary data.</text>
</comment>
<dbReference type="PROSITE" id="PS00138">
    <property type="entry name" value="SUBTILASE_SER"/>
    <property type="match status" value="1"/>
</dbReference>
<dbReference type="InterPro" id="IPR000209">
    <property type="entry name" value="Peptidase_S8/S53_dom"/>
</dbReference>
<reference evidence="6 7" key="1">
    <citation type="submission" date="2019-10" db="EMBL/GenBank/DDBJ databases">
        <title>Lysobacter alkalisoli sp. nov., isolated from saline-alkaline soil.</title>
        <authorList>
            <person name="Sun J.-Q."/>
        </authorList>
    </citation>
    <scope>NUCLEOTIDE SEQUENCE [LARGE SCALE GENOMIC DNA]</scope>
    <source>
        <strain evidence="6 7">KCTC 42381</strain>
    </source>
</reference>
<keyword evidence="4" id="KW-0720">Serine protease</keyword>
<evidence type="ECO:0000256" key="1">
    <source>
        <dbReference type="ARBA" id="ARBA00011073"/>
    </source>
</evidence>
<dbReference type="PANTHER" id="PTHR43806">
    <property type="entry name" value="PEPTIDASE S8"/>
    <property type="match status" value="1"/>
</dbReference>
<feature type="domain" description="Peptidase S8/S53" evidence="5">
    <location>
        <begin position="596"/>
        <end position="751"/>
    </location>
</feature>
<proteinExistence type="inferred from homology"/>
<dbReference type="EMBL" id="VICD02000279">
    <property type="protein sequence ID" value="KAB8170011.1"/>
    <property type="molecule type" value="Genomic_DNA"/>
</dbReference>
<dbReference type="Pfam" id="PF00082">
    <property type="entry name" value="Peptidase_S8"/>
    <property type="match status" value="1"/>
</dbReference>
<protein>
    <submittedName>
        <fullName evidence="6">S8 family serine peptidase</fullName>
    </submittedName>
</protein>
<evidence type="ECO:0000256" key="2">
    <source>
        <dbReference type="ARBA" id="ARBA00022670"/>
    </source>
</evidence>
<dbReference type="InterPro" id="IPR023828">
    <property type="entry name" value="Peptidase_S8_Ser-AS"/>
</dbReference>
<name>A0A508AB64_9GAMM</name>
<dbReference type="InterPro" id="IPR050131">
    <property type="entry name" value="Peptidase_S8_subtilisin-like"/>
</dbReference>
<keyword evidence="2" id="KW-0645">Protease</keyword>
<dbReference type="Proteomes" id="UP000320431">
    <property type="component" value="Unassembled WGS sequence"/>
</dbReference>
<evidence type="ECO:0000256" key="3">
    <source>
        <dbReference type="ARBA" id="ARBA00022801"/>
    </source>
</evidence>
<evidence type="ECO:0000313" key="6">
    <source>
        <dbReference type="EMBL" id="KAB8170011.1"/>
    </source>
</evidence>
<evidence type="ECO:0000259" key="5">
    <source>
        <dbReference type="Pfam" id="PF00082"/>
    </source>
</evidence>
<evidence type="ECO:0000313" key="7">
    <source>
        <dbReference type="Proteomes" id="UP000320431"/>
    </source>
</evidence>
<keyword evidence="3" id="KW-0378">Hydrolase</keyword>
<organism evidence="6 7">
    <name type="scientific">Marilutibacter maris</name>
    <dbReference type="NCBI Taxonomy" id="1605891"/>
    <lineage>
        <taxon>Bacteria</taxon>
        <taxon>Pseudomonadati</taxon>
        <taxon>Pseudomonadota</taxon>
        <taxon>Gammaproteobacteria</taxon>
        <taxon>Lysobacterales</taxon>
        <taxon>Lysobacteraceae</taxon>
        <taxon>Marilutibacter</taxon>
    </lineage>
</organism>
<dbReference type="PANTHER" id="PTHR43806:SF11">
    <property type="entry name" value="CEREVISIN-RELATED"/>
    <property type="match status" value="1"/>
</dbReference>